<sequence>MISGGREGEAGLGLEGGAHGTGQLRALGTPVPRPLLPCPGSAGLALRAAGCAGPVRPAAVPGRAASGAPSLAARCALRPSRRRSRAPAVSSLQPSEPEEPGRGRKRKGVEGEARGRERREGGSERASEGERRRWRGKSECGAPSGAAPEPAEPSRIAAPAPLPGPGPSRLRGRRRRGRRRCRPSPAPHRTPLAAGQLVPARPGTPLPAGGRDAAGAWPPGPRHLPRGALSPLRICL</sequence>
<feature type="compositionally biased region" description="Basic residues" evidence="1">
    <location>
        <begin position="170"/>
        <end position="182"/>
    </location>
</feature>
<evidence type="ECO:0000256" key="1">
    <source>
        <dbReference type="SAM" id="MobiDB-lite"/>
    </source>
</evidence>
<feature type="compositionally biased region" description="Basic and acidic residues" evidence="1">
    <location>
        <begin position="108"/>
        <end position="131"/>
    </location>
</feature>
<feature type="region of interest" description="Disordered" evidence="1">
    <location>
        <begin position="1"/>
        <end position="34"/>
    </location>
</feature>
<reference evidence="3" key="1">
    <citation type="submission" date="2025-08" db="UniProtKB">
        <authorList>
            <consortium name="RefSeq"/>
        </authorList>
    </citation>
    <scope>IDENTIFICATION</scope>
    <source>
        <tissue evidence="3">Brain</tissue>
    </source>
</reference>
<evidence type="ECO:0000313" key="3">
    <source>
        <dbReference type="RefSeq" id="XP_044941722.1"/>
    </source>
</evidence>
<protein>
    <submittedName>
        <fullName evidence="3">Translation initiation factor IF-2-like</fullName>
    </submittedName>
</protein>
<feature type="compositionally biased region" description="Low complexity" evidence="1">
    <location>
        <begin position="141"/>
        <end position="159"/>
    </location>
</feature>
<feature type="compositionally biased region" description="Gly residues" evidence="1">
    <location>
        <begin position="10"/>
        <end position="20"/>
    </location>
</feature>
<dbReference type="AlphaFoldDB" id="A0A8U0SF16"/>
<gene>
    <name evidence="3" type="primary">LOC123393518</name>
</gene>
<evidence type="ECO:0000313" key="2">
    <source>
        <dbReference type="Proteomes" id="UP000000715"/>
    </source>
</evidence>
<dbReference type="GeneID" id="123393518"/>
<accession>A0A8U0SF16</accession>
<proteinExistence type="predicted"/>
<dbReference type="Proteomes" id="UP000000715">
    <property type="component" value="Unplaced"/>
</dbReference>
<dbReference type="RefSeq" id="XP_044941722.1">
    <property type="nucleotide sequence ID" value="XM_045085787.1"/>
</dbReference>
<name>A0A8U0SF16_MUSPF</name>
<keyword evidence="2" id="KW-1185">Reference proteome</keyword>
<organism evidence="2 3">
    <name type="scientific">Mustela putorius furo</name>
    <name type="common">European domestic ferret</name>
    <name type="synonym">Mustela furo</name>
    <dbReference type="NCBI Taxonomy" id="9669"/>
    <lineage>
        <taxon>Eukaryota</taxon>
        <taxon>Metazoa</taxon>
        <taxon>Chordata</taxon>
        <taxon>Craniata</taxon>
        <taxon>Vertebrata</taxon>
        <taxon>Euteleostomi</taxon>
        <taxon>Mammalia</taxon>
        <taxon>Eutheria</taxon>
        <taxon>Laurasiatheria</taxon>
        <taxon>Carnivora</taxon>
        <taxon>Caniformia</taxon>
        <taxon>Musteloidea</taxon>
        <taxon>Mustelidae</taxon>
        <taxon>Mustelinae</taxon>
        <taxon>Mustela</taxon>
    </lineage>
</organism>
<feature type="region of interest" description="Disordered" evidence="1">
    <location>
        <begin position="75"/>
        <end position="236"/>
    </location>
</feature>